<feature type="compositionally biased region" description="Basic and acidic residues" evidence="1">
    <location>
        <begin position="69"/>
        <end position="81"/>
    </location>
</feature>
<feature type="compositionally biased region" description="Basic and acidic residues" evidence="1">
    <location>
        <begin position="46"/>
        <end position="58"/>
    </location>
</feature>
<organism evidence="2 3">
    <name type="scientific">Colletotrichum lupini</name>
    <dbReference type="NCBI Taxonomy" id="145971"/>
    <lineage>
        <taxon>Eukaryota</taxon>
        <taxon>Fungi</taxon>
        <taxon>Dikarya</taxon>
        <taxon>Ascomycota</taxon>
        <taxon>Pezizomycotina</taxon>
        <taxon>Sordariomycetes</taxon>
        <taxon>Hypocreomycetidae</taxon>
        <taxon>Glomerellales</taxon>
        <taxon>Glomerellaceae</taxon>
        <taxon>Colletotrichum</taxon>
        <taxon>Colletotrichum acutatum species complex</taxon>
    </lineage>
</organism>
<dbReference type="GeneID" id="73337560"/>
<name>A0A9Q8SJH9_9PEZI</name>
<evidence type="ECO:0000313" key="3">
    <source>
        <dbReference type="Proteomes" id="UP000830671"/>
    </source>
</evidence>
<dbReference type="Proteomes" id="UP000830671">
    <property type="component" value="Chromosome 2"/>
</dbReference>
<dbReference type="RefSeq" id="XP_049139693.1">
    <property type="nucleotide sequence ID" value="XM_049282550.1"/>
</dbReference>
<dbReference type="KEGG" id="clup:CLUP02_03530"/>
<dbReference type="AlphaFoldDB" id="A0A9Q8SJH9"/>
<reference evidence="2" key="1">
    <citation type="journal article" date="2021" name="Mol. Plant Microbe Interact.">
        <title>Complete Genome Sequence of the Plant-Pathogenic Fungus Colletotrichum lupini.</title>
        <authorList>
            <person name="Baroncelli R."/>
            <person name="Pensec F."/>
            <person name="Da Lio D."/>
            <person name="Boufleur T."/>
            <person name="Vicente I."/>
            <person name="Sarrocco S."/>
            <person name="Picot A."/>
            <person name="Baraldi E."/>
            <person name="Sukno S."/>
            <person name="Thon M."/>
            <person name="Le Floch G."/>
        </authorList>
    </citation>
    <scope>NUCLEOTIDE SEQUENCE</scope>
    <source>
        <strain evidence="2">IMI 504893</strain>
    </source>
</reference>
<keyword evidence="3" id="KW-1185">Reference proteome</keyword>
<gene>
    <name evidence="2" type="ORF">CLUP02_03530</name>
</gene>
<proteinExistence type="predicted"/>
<evidence type="ECO:0000313" key="2">
    <source>
        <dbReference type="EMBL" id="UQC78056.1"/>
    </source>
</evidence>
<dbReference type="EMBL" id="CP019474">
    <property type="protein sequence ID" value="UQC78056.1"/>
    <property type="molecule type" value="Genomic_DNA"/>
</dbReference>
<evidence type="ECO:0000256" key="1">
    <source>
        <dbReference type="SAM" id="MobiDB-lite"/>
    </source>
</evidence>
<accession>A0A9Q8SJH9</accession>
<sequence>MPAGQGCFRDSRLDTRARSGAWKLGQTFARQWLMAAMLQHPSLISSKEKERNKEEDKKKKGSSANPSLTRERAQGLDDPAKGNRLLDGATKEND</sequence>
<feature type="region of interest" description="Disordered" evidence="1">
    <location>
        <begin position="41"/>
        <end position="94"/>
    </location>
</feature>
<protein>
    <submittedName>
        <fullName evidence="2">Uncharacterized protein</fullName>
    </submittedName>
</protein>